<evidence type="ECO:0000313" key="13">
    <source>
        <dbReference type="Proteomes" id="UP000297248"/>
    </source>
</evidence>
<dbReference type="Gene3D" id="2.40.170.20">
    <property type="entry name" value="TonB-dependent receptor, beta-barrel domain"/>
    <property type="match status" value="1"/>
</dbReference>
<dbReference type="PROSITE" id="PS52016">
    <property type="entry name" value="TONB_DEPENDENT_REC_3"/>
    <property type="match status" value="1"/>
</dbReference>
<dbReference type="InterPro" id="IPR023996">
    <property type="entry name" value="TonB-dep_OMP_SusC/RagA"/>
</dbReference>
<comment type="caution">
    <text evidence="12">The sequence shown here is derived from an EMBL/GenBank/DDBJ whole genome shotgun (WGS) entry which is preliminary data.</text>
</comment>
<dbReference type="InterPro" id="IPR036942">
    <property type="entry name" value="Beta-barrel_TonB_sf"/>
</dbReference>
<organism evidence="12 13">
    <name type="scientific">Mucilaginibacter phyllosphaerae</name>
    <dbReference type="NCBI Taxonomy" id="1812349"/>
    <lineage>
        <taxon>Bacteria</taxon>
        <taxon>Pseudomonadati</taxon>
        <taxon>Bacteroidota</taxon>
        <taxon>Sphingobacteriia</taxon>
        <taxon>Sphingobacteriales</taxon>
        <taxon>Sphingobacteriaceae</taxon>
        <taxon>Mucilaginibacter</taxon>
    </lineage>
</organism>
<evidence type="ECO:0000313" key="12">
    <source>
        <dbReference type="EMBL" id="TEW65990.1"/>
    </source>
</evidence>
<gene>
    <name evidence="12" type="ORF">E2R65_12750</name>
</gene>
<evidence type="ECO:0000259" key="10">
    <source>
        <dbReference type="Pfam" id="PF00593"/>
    </source>
</evidence>
<dbReference type="AlphaFoldDB" id="A0A4Y8ABY7"/>
<dbReference type="GO" id="GO:0009279">
    <property type="term" value="C:cell outer membrane"/>
    <property type="evidence" value="ECO:0007669"/>
    <property type="project" value="UniProtKB-SubCell"/>
</dbReference>
<feature type="domain" description="TonB-dependent receptor-like beta-barrel" evidence="10">
    <location>
        <begin position="432"/>
        <end position="889"/>
    </location>
</feature>
<evidence type="ECO:0000256" key="9">
    <source>
        <dbReference type="RuleBase" id="RU003357"/>
    </source>
</evidence>
<keyword evidence="2 8" id="KW-0813">Transport</keyword>
<keyword evidence="12" id="KW-0675">Receptor</keyword>
<dbReference type="InterPro" id="IPR012910">
    <property type="entry name" value="Plug_dom"/>
</dbReference>
<keyword evidence="6 8" id="KW-0472">Membrane</keyword>
<dbReference type="NCBIfam" id="TIGR04056">
    <property type="entry name" value="OMP_RagA_SusC"/>
    <property type="match status" value="1"/>
</dbReference>
<dbReference type="InterPro" id="IPR000531">
    <property type="entry name" value="Beta-barrel_TonB"/>
</dbReference>
<dbReference type="InterPro" id="IPR023997">
    <property type="entry name" value="TonB-dep_OMP_SusC/RagA_CS"/>
</dbReference>
<dbReference type="SUPFAM" id="SSF49464">
    <property type="entry name" value="Carboxypeptidase regulatory domain-like"/>
    <property type="match status" value="1"/>
</dbReference>
<evidence type="ECO:0000256" key="5">
    <source>
        <dbReference type="ARBA" id="ARBA00023077"/>
    </source>
</evidence>
<evidence type="ECO:0000256" key="6">
    <source>
        <dbReference type="ARBA" id="ARBA00023136"/>
    </source>
</evidence>
<dbReference type="NCBIfam" id="TIGR04057">
    <property type="entry name" value="SusC_RagA_signa"/>
    <property type="match status" value="1"/>
</dbReference>
<evidence type="ECO:0000259" key="11">
    <source>
        <dbReference type="Pfam" id="PF07715"/>
    </source>
</evidence>
<dbReference type="Pfam" id="PF00593">
    <property type="entry name" value="TonB_dep_Rec_b-barrel"/>
    <property type="match status" value="1"/>
</dbReference>
<dbReference type="InterPro" id="IPR008969">
    <property type="entry name" value="CarboxyPept-like_regulatory"/>
</dbReference>
<evidence type="ECO:0000256" key="2">
    <source>
        <dbReference type="ARBA" id="ARBA00022448"/>
    </source>
</evidence>
<evidence type="ECO:0000256" key="7">
    <source>
        <dbReference type="ARBA" id="ARBA00023237"/>
    </source>
</evidence>
<keyword evidence="3 8" id="KW-1134">Transmembrane beta strand</keyword>
<evidence type="ECO:0000256" key="3">
    <source>
        <dbReference type="ARBA" id="ARBA00022452"/>
    </source>
</evidence>
<keyword evidence="5 9" id="KW-0798">TonB box</keyword>
<dbReference type="Gene3D" id="2.60.40.1120">
    <property type="entry name" value="Carboxypeptidase-like, regulatory domain"/>
    <property type="match status" value="1"/>
</dbReference>
<dbReference type="InterPro" id="IPR037066">
    <property type="entry name" value="Plug_dom_sf"/>
</dbReference>
<dbReference type="Gene3D" id="2.170.130.10">
    <property type="entry name" value="TonB-dependent receptor, plug domain"/>
    <property type="match status" value="1"/>
</dbReference>
<keyword evidence="7 8" id="KW-0998">Cell outer membrane</keyword>
<protein>
    <submittedName>
        <fullName evidence="12">TonB-dependent receptor</fullName>
    </submittedName>
</protein>
<name>A0A4Y8ABY7_9SPHI</name>
<comment type="similarity">
    <text evidence="8 9">Belongs to the TonB-dependent receptor family.</text>
</comment>
<dbReference type="FunFam" id="2.170.130.10:FF:000008">
    <property type="entry name" value="SusC/RagA family TonB-linked outer membrane protein"/>
    <property type="match status" value="1"/>
</dbReference>
<evidence type="ECO:0000256" key="4">
    <source>
        <dbReference type="ARBA" id="ARBA00022692"/>
    </source>
</evidence>
<reference evidence="12 13" key="1">
    <citation type="journal article" date="2016" name="Int. J. Syst. Evol. Microbiol.">
        <title>Proposal of Mucilaginibacter phyllosphaerae sp. nov. isolated from the phyllosphere of Galium album.</title>
        <authorList>
            <person name="Aydogan E.L."/>
            <person name="Busse H.J."/>
            <person name="Moser G."/>
            <person name="Muller C."/>
            <person name="Kampfer P."/>
            <person name="Glaeser S.P."/>
        </authorList>
    </citation>
    <scope>NUCLEOTIDE SEQUENCE [LARGE SCALE GENOMIC DNA]</scope>
    <source>
        <strain evidence="12 13">PP-F2FG21</strain>
    </source>
</reference>
<dbReference type="InterPro" id="IPR039426">
    <property type="entry name" value="TonB-dep_rcpt-like"/>
</dbReference>
<accession>A0A4Y8ABY7</accession>
<comment type="subcellular location">
    <subcellularLocation>
        <location evidence="1 8">Cell outer membrane</location>
        <topology evidence="1 8">Multi-pass membrane protein</topology>
    </subcellularLocation>
</comment>
<evidence type="ECO:0000256" key="8">
    <source>
        <dbReference type="PROSITE-ProRule" id="PRU01360"/>
    </source>
</evidence>
<dbReference type="Proteomes" id="UP000297248">
    <property type="component" value="Unassembled WGS sequence"/>
</dbReference>
<dbReference type="Pfam" id="PF07715">
    <property type="entry name" value="Plug"/>
    <property type="match status" value="1"/>
</dbReference>
<dbReference type="SUPFAM" id="SSF56935">
    <property type="entry name" value="Porins"/>
    <property type="match status" value="1"/>
</dbReference>
<evidence type="ECO:0000256" key="1">
    <source>
        <dbReference type="ARBA" id="ARBA00004571"/>
    </source>
</evidence>
<dbReference type="EMBL" id="SNQG01000004">
    <property type="protein sequence ID" value="TEW65990.1"/>
    <property type="molecule type" value="Genomic_DNA"/>
</dbReference>
<dbReference type="Pfam" id="PF13715">
    <property type="entry name" value="CarbopepD_reg_2"/>
    <property type="match status" value="1"/>
</dbReference>
<proteinExistence type="inferred from homology"/>
<feature type="domain" description="TonB-dependent receptor plug" evidence="11">
    <location>
        <begin position="137"/>
        <end position="244"/>
    </location>
</feature>
<sequence length="1045" mass="113798">MIIFTNLTSPRGAWLRHFLFLMLFLFCSTTGMNTARANGNNIKQAFEVSGKVTGDNGEALVGVTVSEKGTTNGVATDVNGNFKLNVSSGNAVLVVKYIGYVTKEVPVNSTAVVNIKLTADSKALNEVVVVAYGSQRKADITGAVTTIKAADVKDQPVTQFTQSIQGRTPGVLVNQTTGVPGQGISIRIRGAASIGASAQPLYVVDGVPLVSGINNLNPAEIESFTVLKDASSTALYGSRAANGVIIITTKSGKPGQSNLSFDAFYGIQSVPQKGRPDMMNAEEFAQYEQDVFKENDRIDRSKGGAGIAMPAEYQNPSQYAGKGTNWYNVLLRNAPIQSYNLSLTSGTEKLRTAATIGVLNQDGVLIASNYKRYSARVNSDYKFNDKLSIGLNVAPTYEKLANGNTDGNIFGGGILQNAIASSPISPYINPDGSLPLTSQSPGLFGNPNWYRVATEAKNNTQKGRLLSNAYANLEIIKGLTFRSSINIDYVNEQNQQWNPSTTGGLFAPPPITANASSTSNIYYSWLAENTLNYKHSIGDHNFDVLVGYTAQKYRQDYNRTSGFGFPNDAISSLSAATQFNPPVFDIQEWSLASFVSRLNYNYKNRYLLSASFRRDGSSRFAPNAKYGNFPAISAGWNISEEKFMSDVSFISNLKLRAGYGLNGNFNIGNYGYIPRTQITNYTFDGSLTPGTSISNIGNKDLTWEKSRQLDLGLDFSALNGRIFFTYDYFHKITTAMLYNVGVPLASGFSSISANVGKFQFHGHEFSINSQNLVGSLKWSTNFNISFVRSKILDLGPYSRNLPRDPNSANIQMIGQPLSVFYGYKFIGVYKDQQDFDNSAKYLGADSKSDVGTVKYADINGDGVIDLKDQTVIGNPNPDFTYGMTNSLSYKNFDFSTTISGAYGGDLQNRTLEYIQNLDGVFNVTKDVANRWKSPTDPGDGVHPRIVVGTALARYTNSRWVSDASYLTVKNVTLGYTVPMNTNNRYIKSVRLYTSAQQLFVFTKYSGANPEVSGNEGGSTPLDIGIDNTSYPVPRTISFGVNVNLK</sequence>
<keyword evidence="4 8" id="KW-0812">Transmembrane</keyword>